<dbReference type="OrthoDB" id="9943612at2"/>
<evidence type="ECO:0000313" key="1">
    <source>
        <dbReference type="EMBL" id="BAN25578.1"/>
    </source>
</evidence>
<dbReference type="AlphaFoldDB" id="R4WLU4"/>
<dbReference type="EMBL" id="AP013059">
    <property type="protein sequence ID" value="BAN25578.1"/>
    <property type="molecule type" value="Genomic_DNA"/>
</dbReference>
<reference evidence="1 2" key="1">
    <citation type="journal article" date="2013" name="Genome Announc.">
        <title>Complete Genome Sequence of Burkholderia sp. Strain RPE64, Bacterial Symbiont of the Bean Bug Riptortus pedestris.</title>
        <authorList>
            <person name="Shibata T.F."/>
            <person name="Maeda T."/>
            <person name="Nikoh N."/>
            <person name="Yamaguchi K."/>
            <person name="Oshima K."/>
            <person name="Hattori M."/>
            <person name="Nishiyama T."/>
            <person name="Hasebe M."/>
            <person name="Fukatsu T."/>
            <person name="Kikuchi Y."/>
            <person name="Shigenobu S."/>
        </authorList>
    </citation>
    <scope>NUCLEOTIDE SEQUENCE [LARGE SCALE GENOMIC DNA]</scope>
</reference>
<gene>
    <name evidence="1" type="ORF">BRPE64_BCDS09170</name>
</gene>
<accession>R4WLU4</accession>
<organism evidence="1 2">
    <name type="scientific">Caballeronia insecticola</name>
    <dbReference type="NCBI Taxonomy" id="758793"/>
    <lineage>
        <taxon>Bacteria</taxon>
        <taxon>Pseudomonadati</taxon>
        <taxon>Pseudomonadota</taxon>
        <taxon>Betaproteobacteria</taxon>
        <taxon>Burkholderiales</taxon>
        <taxon>Burkholderiaceae</taxon>
        <taxon>Caballeronia</taxon>
    </lineage>
</organism>
<reference evidence="1 2" key="2">
    <citation type="journal article" date="2018" name="Int. J. Syst. Evol. Microbiol.">
        <title>Burkholderia insecticola sp. nov., a gut symbiotic bacterium of the bean bug Riptortus pedestris.</title>
        <authorList>
            <person name="Takeshita K."/>
            <person name="Tamaki H."/>
            <person name="Ohbayashi T."/>
            <person name="Meng X.-Y."/>
            <person name="Sone T."/>
            <person name="Mitani Y."/>
            <person name="Peeters C."/>
            <person name="Kikuchi Y."/>
            <person name="Vandamme P."/>
        </authorList>
    </citation>
    <scope>NUCLEOTIDE SEQUENCE [LARGE SCALE GENOMIC DNA]</scope>
    <source>
        <strain evidence="1">RPE64</strain>
    </source>
</reference>
<proteinExistence type="predicted"/>
<protein>
    <submittedName>
        <fullName evidence="1">Uncharacterized protein</fullName>
    </submittedName>
</protein>
<dbReference type="KEGG" id="buo:BRPE64_BCDS09170"/>
<dbReference type="PATRIC" id="fig|758793.3.peg.3824"/>
<name>R4WLU4_9BURK</name>
<dbReference type="HOGENOM" id="CLU_206395_0_0_4"/>
<dbReference type="RefSeq" id="WP_016355008.1">
    <property type="nucleotide sequence ID" value="NC_021294.1"/>
</dbReference>
<evidence type="ECO:0000313" key="2">
    <source>
        <dbReference type="Proteomes" id="UP000013966"/>
    </source>
</evidence>
<sequence length="50" mass="5691">MNAIYLYLELVALTILIWQCRDKFKPLVAKPLVVKARARSAAQAIFISRS</sequence>
<keyword evidence="2" id="KW-1185">Reference proteome</keyword>
<dbReference type="Proteomes" id="UP000013966">
    <property type="component" value="Chromosome 2"/>
</dbReference>